<dbReference type="AlphaFoldDB" id="A0A3E2BQE5"/>
<evidence type="ECO:0000313" key="1">
    <source>
        <dbReference type="EMBL" id="RFT17000.1"/>
    </source>
</evidence>
<dbReference type="EMBL" id="QUAH01000001">
    <property type="protein sequence ID" value="RFT17000.1"/>
    <property type="molecule type" value="Genomic_DNA"/>
</dbReference>
<comment type="caution">
    <text evidence="1">The sequence shown here is derived from an EMBL/GenBank/DDBJ whole genome shotgun (WGS) entry which is preliminary data.</text>
</comment>
<protein>
    <submittedName>
        <fullName evidence="1">Uncharacterized protein</fullName>
    </submittedName>
</protein>
<evidence type="ECO:0000313" key="2">
    <source>
        <dbReference type="Proteomes" id="UP000257323"/>
    </source>
</evidence>
<name>A0A3E2BQE5_9BACT</name>
<dbReference type="Proteomes" id="UP000257323">
    <property type="component" value="Unassembled WGS sequence"/>
</dbReference>
<proteinExistence type="predicted"/>
<gene>
    <name evidence="1" type="ORF">OP8BY_0942</name>
</gene>
<accession>A0A3E2BQE5</accession>
<organism evidence="1 2">
    <name type="scientific">Candidatus Saccharicenans subterraneus</name>
    <dbReference type="NCBI Taxonomy" id="2508984"/>
    <lineage>
        <taxon>Bacteria</taxon>
        <taxon>Candidatus Aminicenantota</taxon>
        <taxon>Candidatus Aminicenantia</taxon>
        <taxon>Candidatus Aminicenantales</taxon>
        <taxon>Candidatus Saccharicenantaceae</taxon>
        <taxon>Candidatus Saccharicenans</taxon>
    </lineage>
</organism>
<reference evidence="1 2" key="1">
    <citation type="submission" date="2018-08" db="EMBL/GenBank/DDBJ databases">
        <title>Genome analysis of the thermophilic bacterium of the candidate phylum Aminicenantes from deep subsurface aquifer revealed its physiology and ecological role.</title>
        <authorList>
            <person name="Kadnikov V.V."/>
            <person name="Mardanov A.V."/>
            <person name="Beletsky A.V."/>
            <person name="Karnachuk O.V."/>
            <person name="Ravin N.V."/>
        </authorList>
    </citation>
    <scope>NUCLEOTIDE SEQUENCE [LARGE SCALE GENOMIC DNA]</scope>
    <source>
        <strain evidence="1">BY38</strain>
    </source>
</reference>
<sequence>MAGFRIRLKNNIITSGGILRKMTRTKKPVLGLTTWLLVLLMAGSLSASTVQFTLAHNATSNIFQSYQPLSDQLTSASLYFGGDSEGLSLYGDFNLSFLYKYSGLSSFAGKLGADYLVPAGSRSAFYFALEGEGVLFRNLYDYFNHGTIRFVANFKSYLDAATIVRLDTLSQLRDYKYSIFDYFSENMSLSLDHYFPSKTTLKIEAGYGYKLYFHPGIISSTGEETPLLATQVSSTAGLGALAYRGPVLLTQAALQGGPGGHGGPGQNYEMGGSYSIRGIPYQTIYYTGSQNIQIASIGGLLAQGLGDRLGLSLGALKQWNLAGENPFASSDELFMVENPTYDQFSWEGYSLTAKLTALLSENLNGAFQYDYFSRKFPGLDSLDLEGNSLGIQREDKRHQFSARLQLDLRRVSFFLNYAYIKNNSTDPWFTWDGNVISGGLTWNLQVTPSR</sequence>